<dbReference type="InterPro" id="IPR008927">
    <property type="entry name" value="6-PGluconate_DH-like_C_sf"/>
</dbReference>
<evidence type="ECO:0000256" key="11">
    <source>
        <dbReference type="RuleBase" id="RU362068"/>
    </source>
</evidence>
<evidence type="ECO:0000259" key="12">
    <source>
        <dbReference type="Pfam" id="PF02558"/>
    </source>
</evidence>
<comment type="catalytic activity">
    <reaction evidence="10 11">
        <text>(R)-pantoate + NADP(+) = 2-dehydropantoate + NADPH + H(+)</text>
        <dbReference type="Rhea" id="RHEA:16233"/>
        <dbReference type="ChEBI" id="CHEBI:11561"/>
        <dbReference type="ChEBI" id="CHEBI:15378"/>
        <dbReference type="ChEBI" id="CHEBI:15980"/>
        <dbReference type="ChEBI" id="CHEBI:57783"/>
        <dbReference type="ChEBI" id="CHEBI:58349"/>
        <dbReference type="EC" id="1.1.1.169"/>
    </reaction>
</comment>
<proteinExistence type="inferred from homology"/>
<evidence type="ECO:0000256" key="4">
    <source>
        <dbReference type="ARBA" id="ARBA00013014"/>
    </source>
</evidence>
<dbReference type="RefSeq" id="WP_128624901.1">
    <property type="nucleotide sequence ID" value="NZ_ML133510.1"/>
</dbReference>
<evidence type="ECO:0000256" key="6">
    <source>
        <dbReference type="ARBA" id="ARBA00022655"/>
    </source>
</evidence>
<reference evidence="14 15" key="1">
    <citation type="submission" date="2018-11" db="EMBL/GenBank/DDBJ databases">
        <title>Pseudaminobacter arsenicus sp. nov., an arsenic-resistant bacterium isolated from arsenic-rich aquifers.</title>
        <authorList>
            <person name="Mu Y."/>
        </authorList>
    </citation>
    <scope>NUCLEOTIDE SEQUENCE [LARGE SCALE GENOMIC DNA]</scope>
    <source>
        <strain evidence="14 15">CB3</strain>
    </source>
</reference>
<dbReference type="Pfam" id="PF08546">
    <property type="entry name" value="ApbA_C"/>
    <property type="match status" value="1"/>
</dbReference>
<organism evidence="14 15">
    <name type="scientific">Borborobacter arsenicus</name>
    <dbReference type="NCBI Taxonomy" id="1851146"/>
    <lineage>
        <taxon>Bacteria</taxon>
        <taxon>Pseudomonadati</taxon>
        <taxon>Pseudomonadota</taxon>
        <taxon>Alphaproteobacteria</taxon>
        <taxon>Hyphomicrobiales</taxon>
        <taxon>Phyllobacteriaceae</taxon>
        <taxon>Borborobacter</taxon>
    </lineage>
</organism>
<dbReference type="PANTHER" id="PTHR21708:SF45">
    <property type="entry name" value="2-DEHYDROPANTOATE 2-REDUCTASE"/>
    <property type="match status" value="1"/>
</dbReference>
<dbReference type="GO" id="GO:0008677">
    <property type="term" value="F:2-dehydropantoate 2-reductase activity"/>
    <property type="evidence" value="ECO:0007669"/>
    <property type="project" value="UniProtKB-EC"/>
</dbReference>
<evidence type="ECO:0000256" key="2">
    <source>
        <dbReference type="ARBA" id="ARBA00004994"/>
    </source>
</evidence>
<keyword evidence="6 11" id="KW-0566">Pantothenate biosynthesis</keyword>
<dbReference type="NCBIfam" id="TIGR00745">
    <property type="entry name" value="apbA_panE"/>
    <property type="match status" value="1"/>
</dbReference>
<dbReference type="NCBIfam" id="NF005089">
    <property type="entry name" value="PRK06522.1-4"/>
    <property type="match status" value="1"/>
</dbReference>
<feature type="domain" description="Ketopantoate reductase N-terminal" evidence="12">
    <location>
        <begin position="3"/>
        <end position="170"/>
    </location>
</feature>
<dbReference type="InterPro" id="IPR051402">
    <property type="entry name" value="KPR-Related"/>
</dbReference>
<evidence type="ECO:0000256" key="10">
    <source>
        <dbReference type="ARBA" id="ARBA00048793"/>
    </source>
</evidence>
<dbReference type="FunFam" id="1.10.1040.10:FF:000017">
    <property type="entry name" value="2-dehydropantoate 2-reductase"/>
    <property type="match status" value="1"/>
</dbReference>
<comment type="pathway">
    <text evidence="2 11">Cofactor biosynthesis; (R)-pantothenate biosynthesis; (R)-pantoate from 3-methyl-2-oxobutanoate: step 2/2.</text>
</comment>
<keyword evidence="7 11" id="KW-0521">NADP</keyword>
<dbReference type="SUPFAM" id="SSF51735">
    <property type="entry name" value="NAD(P)-binding Rossmann-fold domains"/>
    <property type="match status" value="1"/>
</dbReference>
<dbReference type="UniPathway" id="UPA00028">
    <property type="reaction ID" value="UER00004"/>
</dbReference>
<dbReference type="SUPFAM" id="SSF48179">
    <property type="entry name" value="6-phosphogluconate dehydrogenase C-terminal domain-like"/>
    <property type="match status" value="1"/>
</dbReference>
<accession>A0A432V5Y7</accession>
<protein>
    <recommendedName>
        <fullName evidence="5 11">2-dehydropantoate 2-reductase</fullName>
        <ecNumber evidence="4 11">1.1.1.169</ecNumber>
    </recommendedName>
    <alternativeName>
        <fullName evidence="9 11">Ketopantoate reductase</fullName>
    </alternativeName>
</protein>
<evidence type="ECO:0000313" key="15">
    <source>
        <dbReference type="Proteomes" id="UP000281647"/>
    </source>
</evidence>
<dbReference type="InterPro" id="IPR013752">
    <property type="entry name" value="KPA_reductase"/>
</dbReference>
<evidence type="ECO:0000256" key="5">
    <source>
        <dbReference type="ARBA" id="ARBA00019465"/>
    </source>
</evidence>
<dbReference type="PANTHER" id="PTHR21708">
    <property type="entry name" value="PROBABLE 2-DEHYDROPANTOATE 2-REDUCTASE"/>
    <property type="match status" value="1"/>
</dbReference>
<feature type="domain" description="Ketopantoate reductase C-terminal" evidence="13">
    <location>
        <begin position="197"/>
        <end position="317"/>
    </location>
</feature>
<dbReference type="GO" id="GO:0015940">
    <property type="term" value="P:pantothenate biosynthetic process"/>
    <property type="evidence" value="ECO:0007669"/>
    <property type="project" value="UniProtKB-UniPathway"/>
</dbReference>
<keyword evidence="15" id="KW-1185">Reference proteome</keyword>
<dbReference type="FunFam" id="3.40.50.720:FF:000307">
    <property type="entry name" value="2-dehydropantoate 2-reductase"/>
    <property type="match status" value="1"/>
</dbReference>
<dbReference type="Gene3D" id="1.10.1040.10">
    <property type="entry name" value="N-(1-d-carboxylethyl)-l-norvaline Dehydrogenase, domain 2"/>
    <property type="match status" value="1"/>
</dbReference>
<evidence type="ECO:0000256" key="1">
    <source>
        <dbReference type="ARBA" id="ARBA00002919"/>
    </source>
</evidence>
<comment type="similarity">
    <text evidence="3 11">Belongs to the ketopantoate reductase family.</text>
</comment>
<dbReference type="EC" id="1.1.1.169" evidence="4 11"/>
<dbReference type="EMBL" id="RKST01000010">
    <property type="protein sequence ID" value="RUM97596.1"/>
    <property type="molecule type" value="Genomic_DNA"/>
</dbReference>
<sequence>MRIAVFGAGAIGGYLAAKLAGAGRVELSIVARGAHLEAIRKDGLRLIEDGQESAHPVRAAADAGELGVQDYVVLALKAHSLGRALDQITPLLGAQTAVVTMQNGVPWWYFYKSGEALEGTRIAAVDPDGAIWDRLDPERVIGSVVYPAVEVDAPGLIRHVDGRRFSLGEPSGDKSERVRLLAEELIAAGLQAPVRDDIRAEIWVKLWGNLCFNPISALTGSTLEAIVADEATRTLARNMMLEAQAIGEKLGVRFPVDVDRRIRGAGAVGAHKTSMLQDLERGRPMEVDALVTAVQELGRLAGQETPTIDAVLALVRRLAIERGCYPGQASAN</sequence>
<dbReference type="OrthoDB" id="9796561at2"/>
<dbReference type="InterPro" id="IPR013332">
    <property type="entry name" value="KPR_N"/>
</dbReference>
<evidence type="ECO:0000256" key="7">
    <source>
        <dbReference type="ARBA" id="ARBA00022857"/>
    </source>
</evidence>
<comment type="function">
    <text evidence="1 11">Catalyzes the NADPH-dependent reduction of ketopantoate into pantoic acid.</text>
</comment>
<evidence type="ECO:0000313" key="14">
    <source>
        <dbReference type="EMBL" id="RUM97596.1"/>
    </source>
</evidence>
<evidence type="ECO:0000259" key="13">
    <source>
        <dbReference type="Pfam" id="PF08546"/>
    </source>
</evidence>
<evidence type="ECO:0000256" key="3">
    <source>
        <dbReference type="ARBA" id="ARBA00007870"/>
    </source>
</evidence>
<comment type="caution">
    <text evidence="14">The sequence shown here is derived from an EMBL/GenBank/DDBJ whole genome shotgun (WGS) entry which is preliminary data.</text>
</comment>
<keyword evidence="8 11" id="KW-0560">Oxidoreductase</keyword>
<gene>
    <name evidence="14" type="ORF">EET67_10985</name>
</gene>
<dbReference type="InterPro" id="IPR036291">
    <property type="entry name" value="NAD(P)-bd_dom_sf"/>
</dbReference>
<evidence type="ECO:0000256" key="9">
    <source>
        <dbReference type="ARBA" id="ARBA00032024"/>
    </source>
</evidence>
<evidence type="ECO:0000256" key="8">
    <source>
        <dbReference type="ARBA" id="ARBA00023002"/>
    </source>
</evidence>
<dbReference type="Pfam" id="PF02558">
    <property type="entry name" value="ApbA"/>
    <property type="match status" value="1"/>
</dbReference>
<dbReference type="GO" id="GO:0005737">
    <property type="term" value="C:cytoplasm"/>
    <property type="evidence" value="ECO:0007669"/>
    <property type="project" value="TreeGrafter"/>
</dbReference>
<dbReference type="Gene3D" id="3.40.50.720">
    <property type="entry name" value="NAD(P)-binding Rossmann-like Domain"/>
    <property type="match status" value="1"/>
</dbReference>
<dbReference type="InterPro" id="IPR003710">
    <property type="entry name" value="ApbA"/>
</dbReference>
<dbReference type="Proteomes" id="UP000281647">
    <property type="component" value="Unassembled WGS sequence"/>
</dbReference>
<name>A0A432V5Y7_9HYPH</name>
<dbReference type="AlphaFoldDB" id="A0A432V5Y7"/>
<dbReference type="InterPro" id="IPR013328">
    <property type="entry name" value="6PGD_dom2"/>
</dbReference>